<sequence>MESLRITAGHYSKLVSQTVVQDDVTDVFLPVTTSFCVAPGELRPFRQDILSDVLPLRLILDCEVVSMFLNLVCFLDAGLIRCSNPSSDCLETLLRTDSTSSRPGFCAAHQLWSAITLQLLFMASPSHWDTPFPLHLPQLSACNKQVKYC</sequence>
<dbReference type="AlphaFoldDB" id="A0A086JN45"/>
<reference evidence="1 2" key="1">
    <citation type="submission" date="2014-07" db="EMBL/GenBank/DDBJ databases">
        <authorList>
            <person name="Sibley D."/>
            <person name="Venepally P."/>
            <person name="Karamycheva S."/>
            <person name="Hadjithomas M."/>
            <person name="Khan A."/>
            <person name="Brunk B."/>
            <person name="Roos D."/>
            <person name="Caler E."/>
            <person name="Lorenzi H."/>
        </authorList>
    </citation>
    <scope>NUCLEOTIDE SEQUENCE [LARGE SCALE GENOMIC DNA]</scope>
    <source>
        <strain evidence="1 2">FOU</strain>
    </source>
</reference>
<protein>
    <submittedName>
        <fullName evidence="1">Uncharacterized protein</fullName>
    </submittedName>
</protein>
<comment type="caution">
    <text evidence="1">The sequence shown here is derived from an EMBL/GenBank/DDBJ whole genome shotgun (WGS) entry which is preliminary data.</text>
</comment>
<proteinExistence type="predicted"/>
<accession>A0A086JN45</accession>
<evidence type="ECO:0000313" key="1">
    <source>
        <dbReference type="EMBL" id="KFG33563.1"/>
    </source>
</evidence>
<dbReference type="Proteomes" id="UP000028838">
    <property type="component" value="Unassembled WGS sequence"/>
</dbReference>
<evidence type="ECO:0000313" key="2">
    <source>
        <dbReference type="Proteomes" id="UP000028838"/>
    </source>
</evidence>
<name>A0A086JN45_TOXGO</name>
<gene>
    <name evidence="1" type="ORF">TGFOU_283770</name>
</gene>
<dbReference type="VEuPathDB" id="ToxoDB:TGFOU_283770"/>
<dbReference type="EMBL" id="AEYH02002890">
    <property type="protein sequence ID" value="KFG33563.1"/>
    <property type="molecule type" value="Genomic_DNA"/>
</dbReference>
<organism evidence="1 2">
    <name type="scientific">Toxoplasma gondii FOU</name>
    <dbReference type="NCBI Taxonomy" id="943167"/>
    <lineage>
        <taxon>Eukaryota</taxon>
        <taxon>Sar</taxon>
        <taxon>Alveolata</taxon>
        <taxon>Apicomplexa</taxon>
        <taxon>Conoidasida</taxon>
        <taxon>Coccidia</taxon>
        <taxon>Eucoccidiorida</taxon>
        <taxon>Eimeriorina</taxon>
        <taxon>Sarcocystidae</taxon>
        <taxon>Toxoplasma</taxon>
    </lineage>
</organism>